<dbReference type="GO" id="GO:0016301">
    <property type="term" value="F:kinase activity"/>
    <property type="evidence" value="ECO:0007669"/>
    <property type="project" value="UniProtKB-KW"/>
</dbReference>
<evidence type="ECO:0000313" key="1">
    <source>
        <dbReference type="EMBL" id="AFK66628.1"/>
    </source>
</evidence>
<gene>
    <name evidence="1" type="ORF">COPG_00032</name>
</gene>
<sequence>MQDGAKEGKRIAVVDLDGCIRDDKHRASLLPSDAVVKSYDDKPNLAFKSYHMACHGDVVVQETVDMVNKLYSEGYFIIILTSCTGYFETINITCTQLKEWRLKWNTMVMRHPDNHNLPHDMKLNFMRQMVTEQEDKNRFVFIDDSAENVDTIKEFGIDTVLVKVQ</sequence>
<dbReference type="RefSeq" id="YP_006489218.1">
    <property type="nucleotide sequence ID" value="NC_018088.1"/>
</dbReference>
<dbReference type="InterPro" id="IPR036412">
    <property type="entry name" value="HAD-like_sf"/>
</dbReference>
<name>I3UMB3_9CAUD</name>
<dbReference type="GeneID" id="13165449"/>
<proteinExistence type="predicted"/>
<reference evidence="1 2" key="1">
    <citation type="journal article" date="2013" name="Extremophiles">
        <title>Genomic analysis of cold-active Colwelliaphage 9A and psychrophilic phage-host interactions.</title>
        <authorList>
            <person name="Colangelo-Lillis J.R."/>
            <person name="Deming J.W."/>
        </authorList>
    </citation>
    <scope>NUCLEOTIDE SEQUENCE [LARGE SCALE GENOMIC DNA]</scope>
    <source>
        <strain evidence="1">9A</strain>
    </source>
</reference>
<dbReference type="SUPFAM" id="SSF56784">
    <property type="entry name" value="HAD-like"/>
    <property type="match status" value="1"/>
</dbReference>
<dbReference type="KEGG" id="vg:13165449"/>
<dbReference type="EMBL" id="HQ317390">
    <property type="protein sequence ID" value="AFK66628.1"/>
    <property type="molecule type" value="Genomic_DNA"/>
</dbReference>
<keyword evidence="2" id="KW-1185">Reference proteome</keyword>
<protein>
    <submittedName>
        <fullName evidence="1">Polynucleotide kinase/phosphorylase</fullName>
    </submittedName>
</protein>
<dbReference type="InterPro" id="IPR023214">
    <property type="entry name" value="HAD_sf"/>
</dbReference>
<dbReference type="OrthoDB" id="4122at10239"/>
<organism evidence="1 2">
    <name type="scientific">Colwellia phage 9A</name>
    <dbReference type="NCBI Taxonomy" id="765765"/>
    <lineage>
        <taxon>Viruses</taxon>
        <taxon>Duplodnaviria</taxon>
        <taxon>Heunggongvirae</taxon>
        <taxon>Uroviricota</taxon>
        <taxon>Caudoviricetes</taxon>
        <taxon>Franklinbayvirus</taxon>
        <taxon>Franklinbayvirus fv9A</taxon>
    </lineage>
</organism>
<keyword evidence="1" id="KW-0808">Transferase</keyword>
<dbReference type="Proteomes" id="UP000005266">
    <property type="component" value="Segment"/>
</dbReference>
<accession>I3UMB3</accession>
<dbReference type="Gene3D" id="3.40.50.1000">
    <property type="entry name" value="HAD superfamily/HAD-like"/>
    <property type="match status" value="1"/>
</dbReference>
<keyword evidence="1" id="KW-0418">Kinase</keyword>
<evidence type="ECO:0000313" key="2">
    <source>
        <dbReference type="Proteomes" id="UP000005266"/>
    </source>
</evidence>